<dbReference type="InterPro" id="IPR025800">
    <property type="entry name" value="CaM-Lys-N-MeTrfase"/>
</dbReference>
<dbReference type="FunFam" id="3.40.50.150:FF:000140">
    <property type="entry name" value="Calmodulin-lysine N-methyltransferase"/>
    <property type="match status" value="1"/>
</dbReference>
<evidence type="ECO:0000256" key="3">
    <source>
        <dbReference type="ARBA" id="ARBA00011914"/>
    </source>
</evidence>
<evidence type="ECO:0000256" key="4">
    <source>
        <dbReference type="ARBA" id="ARBA00020594"/>
    </source>
</evidence>
<organism evidence="13">
    <name type="scientific">Cyprinus carpio</name>
    <name type="common">Common carp</name>
    <dbReference type="NCBI Taxonomy" id="7962"/>
    <lineage>
        <taxon>Eukaryota</taxon>
        <taxon>Metazoa</taxon>
        <taxon>Chordata</taxon>
        <taxon>Craniata</taxon>
        <taxon>Vertebrata</taxon>
        <taxon>Euteleostomi</taxon>
        <taxon>Actinopterygii</taxon>
        <taxon>Neopterygii</taxon>
        <taxon>Teleostei</taxon>
        <taxon>Ostariophysi</taxon>
        <taxon>Cypriniformes</taxon>
        <taxon>Cyprinidae</taxon>
        <taxon>Cyprininae</taxon>
        <taxon>Cyprinus</taxon>
    </lineage>
</organism>
<evidence type="ECO:0000256" key="11">
    <source>
        <dbReference type="ARBA" id="ARBA00055351"/>
    </source>
</evidence>
<evidence type="ECO:0000256" key="5">
    <source>
        <dbReference type="ARBA" id="ARBA00022490"/>
    </source>
</evidence>
<dbReference type="PANTHER" id="PTHR13539">
    <property type="entry name" value="CALMODULIN-LYSINE N-METHYLTRANSFERASE"/>
    <property type="match status" value="1"/>
</dbReference>
<dbReference type="KEGG" id="ccar:109100391"/>
<dbReference type="GeneID" id="109100391"/>
<evidence type="ECO:0000313" key="13">
    <source>
        <dbReference type="RefSeq" id="XP_042593614.1"/>
    </source>
</evidence>
<keyword evidence="5" id="KW-0963">Cytoplasm</keyword>
<comment type="function">
    <text evidence="11">Catalyzes the trimethylation of 'Lys-116' in calmodulin.</text>
</comment>
<feature type="region of interest" description="Disordered" evidence="12">
    <location>
        <begin position="370"/>
        <end position="389"/>
    </location>
</feature>
<sequence length="453" mass="50875">MNKFKDPPLAATEMHANNHQNHDSHCGTDVARARWALLRQVLKQKQLDSADVQQVSVRRFSSFNLFSRSRVSSTETEEQWVEYRSAIFPQYSALLRDNLGPIRVNEVLSSFDNTGNVCVWPSEEVMAYYCLKKRHMFTGSAVCELGGGMTCLAGLMIAVCADVKEVLLSDGNEKAIQNVRSVIERNRREGLFLSTNVSSRVVRWDNEADVSALEGRFDVVMCADCLFLDQYRSSLVDALRRLLRPDGTALVFAPSRGDTLAEFCRLAESAGLRVCRYDNYDSHLWDLHLKMQRDRERESRYSETKAWGKNEFFNLERAAPRLTDTQNNHIQPQIPVAGTGRAHLRPSTGYSEKEVCGKVFSTILPRSVDSFSPQKHPKGSNGAAPPMSLPSVKVCTRGSKKPASLFSIKLVHHRHSKRSLVSTLRECLIKQPGLHLQAVSQAALLSSHHGFLL</sequence>
<keyword evidence="6" id="KW-0489">Methyltransferase</keyword>
<comment type="catalytic activity">
    <reaction evidence="10">
        <text>[calmodulin]-L-lysine + S-adenosyl-L-methionine = [calmodulin]-N(6)-methyl-L-lysine + S-adenosyl-L-homocysteine + H(+)</text>
        <dbReference type="Rhea" id="RHEA:21556"/>
        <dbReference type="Rhea" id="RHEA-COMP:11360"/>
        <dbReference type="Rhea" id="RHEA-COMP:11361"/>
        <dbReference type="ChEBI" id="CHEBI:15378"/>
        <dbReference type="ChEBI" id="CHEBI:29969"/>
        <dbReference type="ChEBI" id="CHEBI:57856"/>
        <dbReference type="ChEBI" id="CHEBI:59789"/>
        <dbReference type="ChEBI" id="CHEBI:61929"/>
        <dbReference type="EC" id="2.1.1.60"/>
    </reaction>
</comment>
<keyword evidence="7" id="KW-0808">Transferase</keyword>
<gene>
    <name evidence="13" type="primary">LOC109100391</name>
</gene>
<evidence type="ECO:0000256" key="6">
    <source>
        <dbReference type="ARBA" id="ARBA00022603"/>
    </source>
</evidence>
<dbReference type="GO" id="GO:0032259">
    <property type="term" value="P:methylation"/>
    <property type="evidence" value="ECO:0007669"/>
    <property type="project" value="UniProtKB-KW"/>
</dbReference>
<evidence type="ECO:0000256" key="7">
    <source>
        <dbReference type="ARBA" id="ARBA00022679"/>
    </source>
</evidence>
<dbReference type="InterPro" id="IPR019410">
    <property type="entry name" value="Methyltransf_16"/>
</dbReference>
<accession>A0A9Q9X1R1</accession>
<evidence type="ECO:0000256" key="12">
    <source>
        <dbReference type="SAM" id="MobiDB-lite"/>
    </source>
</evidence>
<dbReference type="AlphaFoldDB" id="A0A9Q9X1R1"/>
<dbReference type="Proteomes" id="UP001155660">
    <property type="component" value="Chromosome B13"/>
</dbReference>
<reference evidence="13" key="1">
    <citation type="submission" date="2025-08" db="UniProtKB">
        <authorList>
            <consortium name="RefSeq"/>
        </authorList>
    </citation>
    <scope>IDENTIFICATION</scope>
    <source>
        <tissue evidence="13">Muscle</tissue>
    </source>
</reference>
<keyword evidence="8" id="KW-0949">S-adenosyl-L-methionine</keyword>
<dbReference type="OrthoDB" id="413520at2759"/>
<dbReference type="GO" id="GO:0018025">
    <property type="term" value="F:calmodulin-lysine N-methyltransferase activity"/>
    <property type="evidence" value="ECO:0007669"/>
    <property type="project" value="UniProtKB-EC"/>
</dbReference>
<dbReference type="GO" id="GO:0005634">
    <property type="term" value="C:nucleus"/>
    <property type="evidence" value="ECO:0007669"/>
    <property type="project" value="UniProtKB-SubCell"/>
</dbReference>
<evidence type="ECO:0000256" key="8">
    <source>
        <dbReference type="ARBA" id="ARBA00022691"/>
    </source>
</evidence>
<evidence type="ECO:0000256" key="2">
    <source>
        <dbReference type="ARBA" id="ARBA00004496"/>
    </source>
</evidence>
<dbReference type="EC" id="2.1.1.60" evidence="3"/>
<evidence type="ECO:0000256" key="1">
    <source>
        <dbReference type="ARBA" id="ARBA00004123"/>
    </source>
</evidence>
<name>A0A9Q9X1R1_CYPCA</name>
<evidence type="ECO:0000256" key="9">
    <source>
        <dbReference type="ARBA" id="ARBA00023242"/>
    </source>
</evidence>
<comment type="subcellular location">
    <subcellularLocation>
        <location evidence="2">Cytoplasm</location>
    </subcellularLocation>
    <subcellularLocation>
        <location evidence="1">Nucleus</location>
    </subcellularLocation>
</comment>
<dbReference type="GO" id="GO:0005737">
    <property type="term" value="C:cytoplasm"/>
    <property type="evidence" value="ECO:0007669"/>
    <property type="project" value="UniProtKB-SubCell"/>
</dbReference>
<keyword evidence="9" id="KW-0539">Nucleus</keyword>
<dbReference type="PANTHER" id="PTHR13539:SF3">
    <property type="entry name" value="CALMODULIN-LYSINE N-METHYLTRANSFERASE"/>
    <property type="match status" value="1"/>
</dbReference>
<evidence type="ECO:0000256" key="10">
    <source>
        <dbReference type="ARBA" id="ARBA00051756"/>
    </source>
</evidence>
<protein>
    <recommendedName>
        <fullName evidence="4">Calmodulin-lysine N-methyltransferase</fullName>
        <ecNumber evidence="3">2.1.1.60</ecNumber>
    </recommendedName>
</protein>
<dbReference type="Pfam" id="PF10294">
    <property type="entry name" value="Methyltransf_16"/>
    <property type="match status" value="1"/>
</dbReference>
<proteinExistence type="predicted"/>
<dbReference type="CDD" id="cd02440">
    <property type="entry name" value="AdoMet_MTases"/>
    <property type="match status" value="1"/>
</dbReference>
<dbReference type="RefSeq" id="XP_042593614.1">
    <property type="nucleotide sequence ID" value="XM_042737680.1"/>
</dbReference>